<dbReference type="EMBL" id="QKWP01000329">
    <property type="protein sequence ID" value="RIB22009.1"/>
    <property type="molecule type" value="Genomic_DNA"/>
</dbReference>
<name>A0A397VLW4_9GLOM</name>
<evidence type="ECO:0000313" key="3">
    <source>
        <dbReference type="Proteomes" id="UP000266673"/>
    </source>
</evidence>
<dbReference type="EMBL" id="QKWP01000329">
    <property type="protein sequence ID" value="RIB22007.1"/>
    <property type="molecule type" value="Genomic_DNA"/>
</dbReference>
<organism evidence="2 3">
    <name type="scientific">Gigaspora rosea</name>
    <dbReference type="NCBI Taxonomy" id="44941"/>
    <lineage>
        <taxon>Eukaryota</taxon>
        <taxon>Fungi</taxon>
        <taxon>Fungi incertae sedis</taxon>
        <taxon>Mucoromycota</taxon>
        <taxon>Glomeromycotina</taxon>
        <taxon>Glomeromycetes</taxon>
        <taxon>Diversisporales</taxon>
        <taxon>Gigasporaceae</taxon>
        <taxon>Gigaspora</taxon>
    </lineage>
</organism>
<accession>A0A397VLW4</accession>
<sequence>MRLYLYVIMDKVSRIFDTQSYTLNFFCCFLSRWQSCTARKYVCTLYVLYVRM</sequence>
<gene>
    <name evidence="1" type="ORF">C2G38_2076753</name>
    <name evidence="2" type="ORF">C2G38_2076755</name>
</gene>
<dbReference type="Proteomes" id="UP000266673">
    <property type="component" value="Unassembled WGS sequence"/>
</dbReference>
<comment type="caution">
    <text evidence="2">The sequence shown here is derived from an EMBL/GenBank/DDBJ whole genome shotgun (WGS) entry which is preliminary data.</text>
</comment>
<evidence type="ECO:0000313" key="1">
    <source>
        <dbReference type="EMBL" id="RIB22007.1"/>
    </source>
</evidence>
<protein>
    <submittedName>
        <fullName evidence="2">Uncharacterized protein</fullName>
    </submittedName>
</protein>
<keyword evidence="3" id="KW-1185">Reference proteome</keyword>
<evidence type="ECO:0000313" key="2">
    <source>
        <dbReference type="EMBL" id="RIB22009.1"/>
    </source>
</evidence>
<reference evidence="2 3" key="1">
    <citation type="submission" date="2018-06" db="EMBL/GenBank/DDBJ databases">
        <title>Comparative genomics reveals the genomic features of Rhizophagus irregularis, R. cerebriforme, R. diaphanum and Gigaspora rosea, and their symbiotic lifestyle signature.</title>
        <authorList>
            <person name="Morin E."/>
            <person name="San Clemente H."/>
            <person name="Chen E.C.H."/>
            <person name="De La Providencia I."/>
            <person name="Hainaut M."/>
            <person name="Kuo A."/>
            <person name="Kohler A."/>
            <person name="Murat C."/>
            <person name="Tang N."/>
            <person name="Roy S."/>
            <person name="Loubradou J."/>
            <person name="Henrissat B."/>
            <person name="Grigoriev I.V."/>
            <person name="Corradi N."/>
            <person name="Roux C."/>
            <person name="Martin F.M."/>
        </authorList>
    </citation>
    <scope>NUCLEOTIDE SEQUENCE [LARGE SCALE GENOMIC DNA]</scope>
    <source>
        <strain evidence="2 3">DAOM 194757</strain>
    </source>
</reference>
<proteinExistence type="predicted"/>
<dbReference type="AlphaFoldDB" id="A0A397VLW4"/>